<proteinExistence type="predicted"/>
<sequence>MHSSSASQQIHRNVTRVAFNAYKQDQAPGRIQQQQCEQHGFSASGSCWAAPSQDSLASPLTSPLNNLRWVRFISQKIPTTAAK</sequence>
<dbReference type="EMBL" id="CM004475">
    <property type="protein sequence ID" value="OCT79092.1"/>
    <property type="molecule type" value="Genomic_DNA"/>
</dbReference>
<gene>
    <name evidence="1" type="ORF">XELAEV_18030189mg</name>
</gene>
<protein>
    <submittedName>
        <fullName evidence="1">Uncharacterized protein</fullName>
    </submittedName>
</protein>
<reference evidence="2" key="1">
    <citation type="journal article" date="2016" name="Nature">
        <title>Genome evolution in the allotetraploid frog Xenopus laevis.</title>
        <authorList>
            <person name="Session A.M."/>
            <person name="Uno Y."/>
            <person name="Kwon T."/>
            <person name="Chapman J.A."/>
            <person name="Toyoda A."/>
            <person name="Takahashi S."/>
            <person name="Fukui A."/>
            <person name="Hikosaka A."/>
            <person name="Suzuki A."/>
            <person name="Kondo M."/>
            <person name="van Heeringen S.J."/>
            <person name="Quigley I."/>
            <person name="Heinz S."/>
            <person name="Ogino H."/>
            <person name="Ochi H."/>
            <person name="Hellsten U."/>
            <person name="Lyons J.B."/>
            <person name="Simakov O."/>
            <person name="Putnam N."/>
            <person name="Stites J."/>
            <person name="Kuroki Y."/>
            <person name="Tanaka T."/>
            <person name="Michiue T."/>
            <person name="Watanabe M."/>
            <person name="Bogdanovic O."/>
            <person name="Lister R."/>
            <person name="Georgiou G."/>
            <person name="Paranjpe S.S."/>
            <person name="van Kruijsbergen I."/>
            <person name="Shu S."/>
            <person name="Carlson J."/>
            <person name="Kinoshita T."/>
            <person name="Ohta Y."/>
            <person name="Mawaribuchi S."/>
            <person name="Jenkins J."/>
            <person name="Grimwood J."/>
            <person name="Schmutz J."/>
            <person name="Mitros T."/>
            <person name="Mozaffari S.V."/>
            <person name="Suzuki Y."/>
            <person name="Haramoto Y."/>
            <person name="Yamamoto T.S."/>
            <person name="Takagi C."/>
            <person name="Heald R."/>
            <person name="Miller K."/>
            <person name="Haudenschild C."/>
            <person name="Kitzman J."/>
            <person name="Nakayama T."/>
            <person name="Izutsu Y."/>
            <person name="Robert J."/>
            <person name="Fortriede J."/>
            <person name="Burns K."/>
            <person name="Lotay V."/>
            <person name="Karimi K."/>
            <person name="Yasuoka Y."/>
            <person name="Dichmann D.S."/>
            <person name="Flajnik M.F."/>
            <person name="Houston D.W."/>
            <person name="Shendure J."/>
            <person name="DuPasquier L."/>
            <person name="Vize P.D."/>
            <person name="Zorn A.M."/>
            <person name="Ito M."/>
            <person name="Marcotte E.M."/>
            <person name="Wallingford J.B."/>
            <person name="Ito Y."/>
            <person name="Asashima M."/>
            <person name="Ueno N."/>
            <person name="Matsuda Y."/>
            <person name="Veenstra G.J."/>
            <person name="Fujiyama A."/>
            <person name="Harland R.M."/>
            <person name="Taira M."/>
            <person name="Rokhsar D.S."/>
        </authorList>
    </citation>
    <scope>NUCLEOTIDE SEQUENCE [LARGE SCALE GENOMIC DNA]</scope>
    <source>
        <strain evidence="2">J</strain>
    </source>
</reference>
<evidence type="ECO:0000313" key="1">
    <source>
        <dbReference type="EMBL" id="OCT79092.1"/>
    </source>
</evidence>
<dbReference type="Proteomes" id="UP000694892">
    <property type="component" value="Chromosome 5S"/>
</dbReference>
<name>A0A974CUN1_XENLA</name>
<organism evidence="1 2">
    <name type="scientific">Xenopus laevis</name>
    <name type="common">African clawed frog</name>
    <dbReference type="NCBI Taxonomy" id="8355"/>
    <lineage>
        <taxon>Eukaryota</taxon>
        <taxon>Metazoa</taxon>
        <taxon>Chordata</taxon>
        <taxon>Craniata</taxon>
        <taxon>Vertebrata</taxon>
        <taxon>Euteleostomi</taxon>
        <taxon>Amphibia</taxon>
        <taxon>Batrachia</taxon>
        <taxon>Anura</taxon>
        <taxon>Pipoidea</taxon>
        <taxon>Pipidae</taxon>
        <taxon>Xenopodinae</taxon>
        <taxon>Xenopus</taxon>
        <taxon>Xenopus</taxon>
    </lineage>
</organism>
<dbReference type="AlphaFoldDB" id="A0A974CUN1"/>
<accession>A0A974CUN1</accession>
<evidence type="ECO:0000313" key="2">
    <source>
        <dbReference type="Proteomes" id="UP000694892"/>
    </source>
</evidence>